<evidence type="ECO:0000313" key="2">
    <source>
        <dbReference type="EMBL" id="MDT0479381.1"/>
    </source>
</evidence>
<reference evidence="3" key="1">
    <citation type="submission" date="2023-07" db="EMBL/GenBank/DDBJ databases">
        <title>30 novel species of actinomycetes from the DSMZ collection.</title>
        <authorList>
            <person name="Nouioui I."/>
        </authorList>
    </citation>
    <scope>NUCLEOTIDE SEQUENCE [LARGE SCALE GENOMIC DNA]</scope>
    <source>
        <strain evidence="3">DSM 41640</strain>
    </source>
</reference>
<keyword evidence="3" id="KW-1185">Reference proteome</keyword>
<evidence type="ECO:0008006" key="4">
    <source>
        <dbReference type="Google" id="ProtNLM"/>
    </source>
</evidence>
<accession>A0ABU2V1H9</accession>
<feature type="compositionally biased region" description="Basic residues" evidence="1">
    <location>
        <begin position="23"/>
        <end position="34"/>
    </location>
</feature>
<name>A0ABU2V1H9_9ACTN</name>
<evidence type="ECO:0000256" key="1">
    <source>
        <dbReference type="SAM" id="MobiDB-lite"/>
    </source>
</evidence>
<gene>
    <name evidence="2" type="ORF">RNB18_04130</name>
</gene>
<feature type="region of interest" description="Disordered" evidence="1">
    <location>
        <begin position="17"/>
        <end position="37"/>
    </location>
</feature>
<dbReference type="RefSeq" id="WP_311712752.1">
    <property type="nucleotide sequence ID" value="NZ_JAVREZ010000001.1"/>
</dbReference>
<organism evidence="2 3">
    <name type="scientific">Streptomyces doebereineriae</name>
    <dbReference type="NCBI Taxonomy" id="3075528"/>
    <lineage>
        <taxon>Bacteria</taxon>
        <taxon>Bacillati</taxon>
        <taxon>Actinomycetota</taxon>
        <taxon>Actinomycetes</taxon>
        <taxon>Kitasatosporales</taxon>
        <taxon>Streptomycetaceae</taxon>
        <taxon>Streptomyces</taxon>
    </lineage>
</organism>
<dbReference type="Proteomes" id="UP001183824">
    <property type="component" value="Unassembled WGS sequence"/>
</dbReference>
<protein>
    <recommendedName>
        <fullName evidence="4">Transposase</fullName>
    </recommendedName>
</protein>
<proteinExistence type="predicted"/>
<comment type="caution">
    <text evidence="2">The sequence shown here is derived from an EMBL/GenBank/DDBJ whole genome shotgun (WGS) entry which is preliminary data.</text>
</comment>
<dbReference type="EMBL" id="JAVREZ010000001">
    <property type="protein sequence ID" value="MDT0479381.1"/>
    <property type="molecule type" value="Genomic_DNA"/>
</dbReference>
<sequence>MARGDLTDEQWAALELLSPTGKKAGRPPRWTRRSSRSDRIWTSQEQLLDIHRGIKLAFRYEATVLVAAINEWL</sequence>
<evidence type="ECO:0000313" key="3">
    <source>
        <dbReference type="Proteomes" id="UP001183824"/>
    </source>
</evidence>